<gene>
    <name evidence="3" type="ORF">DSM5745_01503</name>
</gene>
<keyword evidence="4" id="KW-1185">Reference proteome</keyword>
<dbReference type="PANTHER" id="PTHR48070:SF7">
    <property type="entry name" value="SERINE HYDROLASE FSH DOMAIN-CONTAINING PROTEIN-RELATED"/>
    <property type="match status" value="1"/>
</dbReference>
<dbReference type="Proteomes" id="UP000256690">
    <property type="component" value="Unassembled WGS sequence"/>
</dbReference>
<evidence type="ECO:0000313" key="3">
    <source>
        <dbReference type="EMBL" id="RDW94181.1"/>
    </source>
</evidence>
<dbReference type="InterPro" id="IPR050593">
    <property type="entry name" value="LovG"/>
</dbReference>
<evidence type="ECO:0000256" key="1">
    <source>
        <dbReference type="ARBA" id="ARBA00022801"/>
    </source>
</evidence>
<accession>A0A3D8T6W4</accession>
<dbReference type="Gene3D" id="3.40.50.1820">
    <property type="entry name" value="alpha/beta hydrolase"/>
    <property type="match status" value="1"/>
</dbReference>
<proteinExistence type="predicted"/>
<dbReference type="InterPro" id="IPR029058">
    <property type="entry name" value="AB_hydrolase_fold"/>
</dbReference>
<sequence length="285" mass="31312">MITHSSHCPGIAEQRKRHHPVHAPAVISIAVVIVQRPVGHPGVRDKRGVASDYPGIIRTTAKFVSVPNSTVQDAFPLILETQTAAFRYELGDGHTYDFAEGMFNEPLDEELKSIFPTEAGGFSYFDLNPAATPSLQAVDDLEGFIEAEGPFDGVIAFSQGIIVASTLILRCIQEQKPRPFKCAIFFSPRLGAMDYEEFQQSGKVREIDFEQHQGIITVPTALIWGRHDPDRAKAAELQKLVPQERLFCYVHSGGHAVPGAGAHYDLMKSVNVARRAIELAAEGDH</sequence>
<evidence type="ECO:0000259" key="2">
    <source>
        <dbReference type="Pfam" id="PF03959"/>
    </source>
</evidence>
<dbReference type="AlphaFoldDB" id="A0A3D8T6W4"/>
<dbReference type="RefSeq" id="XP_026609364.1">
    <property type="nucleotide sequence ID" value="XM_026743519.1"/>
</dbReference>
<reference evidence="3 4" key="1">
    <citation type="journal article" date="2018" name="IMA Fungus">
        <title>IMA Genome-F 9: Draft genome sequence of Annulohypoxylon stygium, Aspergillus mulundensis, Berkeleyomyces basicola (syn. Thielaviopsis basicola), Ceratocystis smalleyi, two Cercospora beticola strains, Coleophoma cylindrospora, Fusarium fracticaudum, Phialophora cf. hyalina, and Morchella septimelata.</title>
        <authorList>
            <person name="Wingfield B.D."/>
            <person name="Bills G.F."/>
            <person name="Dong Y."/>
            <person name="Huang W."/>
            <person name="Nel W.J."/>
            <person name="Swalarsk-Parry B.S."/>
            <person name="Vaghefi N."/>
            <person name="Wilken P.M."/>
            <person name="An Z."/>
            <person name="de Beer Z.W."/>
            <person name="De Vos L."/>
            <person name="Chen L."/>
            <person name="Duong T.A."/>
            <person name="Gao Y."/>
            <person name="Hammerbacher A."/>
            <person name="Kikkert J.R."/>
            <person name="Li Y."/>
            <person name="Li H."/>
            <person name="Li K."/>
            <person name="Li Q."/>
            <person name="Liu X."/>
            <person name="Ma X."/>
            <person name="Naidoo K."/>
            <person name="Pethybridge S.J."/>
            <person name="Sun J."/>
            <person name="Steenkamp E.T."/>
            <person name="van der Nest M.A."/>
            <person name="van Wyk S."/>
            <person name="Wingfield M.J."/>
            <person name="Xiong C."/>
            <person name="Yue Q."/>
            <person name="Zhang X."/>
        </authorList>
    </citation>
    <scope>NUCLEOTIDE SEQUENCE [LARGE SCALE GENOMIC DNA]</scope>
    <source>
        <strain evidence="3 4">DSM 5745</strain>
    </source>
</reference>
<dbReference type="PANTHER" id="PTHR48070">
    <property type="entry name" value="ESTERASE OVCA2"/>
    <property type="match status" value="1"/>
</dbReference>
<dbReference type="GO" id="GO:0019748">
    <property type="term" value="P:secondary metabolic process"/>
    <property type="evidence" value="ECO:0007669"/>
    <property type="project" value="TreeGrafter"/>
</dbReference>
<dbReference type="EMBL" id="PVWQ01000001">
    <property type="protein sequence ID" value="RDW94181.1"/>
    <property type="molecule type" value="Genomic_DNA"/>
</dbReference>
<dbReference type="GO" id="GO:0016787">
    <property type="term" value="F:hydrolase activity"/>
    <property type="evidence" value="ECO:0007669"/>
    <property type="project" value="UniProtKB-KW"/>
</dbReference>
<keyword evidence="1" id="KW-0378">Hydrolase</keyword>
<name>A0A3D8T6W4_9EURO</name>
<dbReference type="InterPro" id="IPR005645">
    <property type="entry name" value="FSH-like_dom"/>
</dbReference>
<dbReference type="GO" id="GO:0005737">
    <property type="term" value="C:cytoplasm"/>
    <property type="evidence" value="ECO:0007669"/>
    <property type="project" value="TreeGrafter"/>
</dbReference>
<organism evidence="3 4">
    <name type="scientific">Aspergillus mulundensis</name>
    <dbReference type="NCBI Taxonomy" id="1810919"/>
    <lineage>
        <taxon>Eukaryota</taxon>
        <taxon>Fungi</taxon>
        <taxon>Dikarya</taxon>
        <taxon>Ascomycota</taxon>
        <taxon>Pezizomycotina</taxon>
        <taxon>Eurotiomycetes</taxon>
        <taxon>Eurotiomycetidae</taxon>
        <taxon>Eurotiales</taxon>
        <taxon>Aspergillaceae</taxon>
        <taxon>Aspergillus</taxon>
        <taxon>Aspergillus subgen. Nidulantes</taxon>
    </lineage>
</organism>
<protein>
    <recommendedName>
        <fullName evidence="2">Serine hydrolase domain-containing protein</fullName>
    </recommendedName>
</protein>
<dbReference type="OrthoDB" id="414698at2759"/>
<dbReference type="Pfam" id="PF03959">
    <property type="entry name" value="FSH1"/>
    <property type="match status" value="1"/>
</dbReference>
<feature type="domain" description="Serine hydrolase" evidence="2">
    <location>
        <begin position="78"/>
        <end position="259"/>
    </location>
</feature>
<dbReference type="GeneID" id="38111873"/>
<comment type="caution">
    <text evidence="3">The sequence shown here is derived from an EMBL/GenBank/DDBJ whole genome shotgun (WGS) entry which is preliminary data.</text>
</comment>
<dbReference type="GO" id="GO:0005634">
    <property type="term" value="C:nucleus"/>
    <property type="evidence" value="ECO:0007669"/>
    <property type="project" value="TreeGrafter"/>
</dbReference>
<dbReference type="SUPFAM" id="SSF53474">
    <property type="entry name" value="alpha/beta-Hydrolases"/>
    <property type="match status" value="1"/>
</dbReference>
<evidence type="ECO:0000313" key="4">
    <source>
        <dbReference type="Proteomes" id="UP000256690"/>
    </source>
</evidence>